<reference evidence="1 2" key="1">
    <citation type="journal article" date="2024" name="G3 (Bethesda)">
        <title>Genome assembly of Hibiscus sabdariffa L. provides insights into metabolisms of medicinal natural products.</title>
        <authorList>
            <person name="Kim T."/>
        </authorList>
    </citation>
    <scope>NUCLEOTIDE SEQUENCE [LARGE SCALE GENOMIC DNA]</scope>
    <source>
        <strain evidence="1">TK-2024</strain>
        <tissue evidence="1">Old leaves</tissue>
    </source>
</reference>
<evidence type="ECO:0000313" key="1">
    <source>
        <dbReference type="EMBL" id="KAK8581568.1"/>
    </source>
</evidence>
<evidence type="ECO:0000313" key="2">
    <source>
        <dbReference type="Proteomes" id="UP001472677"/>
    </source>
</evidence>
<sequence>MLLHLREMDVFCEKLLGSGHLDDDDEEEEHEFFCEELLRRGDLEETLFVEKLLESENFEELEQWVPGASFFDSFHFSSM</sequence>
<keyword evidence="2" id="KW-1185">Reference proteome</keyword>
<name>A0ABR2FKS7_9ROSI</name>
<protein>
    <submittedName>
        <fullName evidence="1">Uncharacterized protein</fullName>
    </submittedName>
</protein>
<accession>A0ABR2FKS7</accession>
<proteinExistence type="predicted"/>
<comment type="caution">
    <text evidence="1">The sequence shown here is derived from an EMBL/GenBank/DDBJ whole genome shotgun (WGS) entry which is preliminary data.</text>
</comment>
<organism evidence="1 2">
    <name type="scientific">Hibiscus sabdariffa</name>
    <name type="common">roselle</name>
    <dbReference type="NCBI Taxonomy" id="183260"/>
    <lineage>
        <taxon>Eukaryota</taxon>
        <taxon>Viridiplantae</taxon>
        <taxon>Streptophyta</taxon>
        <taxon>Embryophyta</taxon>
        <taxon>Tracheophyta</taxon>
        <taxon>Spermatophyta</taxon>
        <taxon>Magnoliopsida</taxon>
        <taxon>eudicotyledons</taxon>
        <taxon>Gunneridae</taxon>
        <taxon>Pentapetalae</taxon>
        <taxon>rosids</taxon>
        <taxon>malvids</taxon>
        <taxon>Malvales</taxon>
        <taxon>Malvaceae</taxon>
        <taxon>Malvoideae</taxon>
        <taxon>Hibiscus</taxon>
    </lineage>
</organism>
<dbReference type="Proteomes" id="UP001472677">
    <property type="component" value="Unassembled WGS sequence"/>
</dbReference>
<gene>
    <name evidence="1" type="ORF">V6N12_071786</name>
</gene>
<dbReference type="EMBL" id="JBBPBM010000006">
    <property type="protein sequence ID" value="KAK8581568.1"/>
    <property type="molecule type" value="Genomic_DNA"/>
</dbReference>